<evidence type="ECO:0000313" key="3">
    <source>
        <dbReference type="Proteomes" id="UP000785679"/>
    </source>
</evidence>
<dbReference type="Proteomes" id="UP000785679">
    <property type="component" value="Unassembled WGS sequence"/>
</dbReference>
<keyword evidence="1" id="KW-1133">Transmembrane helix</keyword>
<feature type="transmembrane region" description="Helical" evidence="1">
    <location>
        <begin position="89"/>
        <end position="108"/>
    </location>
</feature>
<reference evidence="2" key="1">
    <citation type="submission" date="2019-06" db="EMBL/GenBank/DDBJ databases">
        <authorList>
            <person name="Zheng W."/>
        </authorList>
    </citation>
    <scope>NUCLEOTIDE SEQUENCE</scope>
    <source>
        <strain evidence="2">QDHG01</strain>
    </source>
</reference>
<evidence type="ECO:0000313" key="2">
    <source>
        <dbReference type="EMBL" id="TNV73769.1"/>
    </source>
</evidence>
<gene>
    <name evidence="2" type="ORF">FGO68_gene16964</name>
</gene>
<feature type="transmembrane region" description="Helical" evidence="1">
    <location>
        <begin position="24"/>
        <end position="45"/>
    </location>
</feature>
<accession>A0A8J8NFL4</accession>
<feature type="transmembrane region" description="Helical" evidence="1">
    <location>
        <begin position="57"/>
        <end position="77"/>
    </location>
</feature>
<organism evidence="2 3">
    <name type="scientific">Halteria grandinella</name>
    <dbReference type="NCBI Taxonomy" id="5974"/>
    <lineage>
        <taxon>Eukaryota</taxon>
        <taxon>Sar</taxon>
        <taxon>Alveolata</taxon>
        <taxon>Ciliophora</taxon>
        <taxon>Intramacronucleata</taxon>
        <taxon>Spirotrichea</taxon>
        <taxon>Stichotrichia</taxon>
        <taxon>Sporadotrichida</taxon>
        <taxon>Halteriidae</taxon>
        <taxon>Halteria</taxon>
    </lineage>
</organism>
<proteinExistence type="predicted"/>
<comment type="caution">
    <text evidence="2">The sequence shown here is derived from an EMBL/GenBank/DDBJ whole genome shotgun (WGS) entry which is preliminary data.</text>
</comment>
<evidence type="ECO:0000256" key="1">
    <source>
        <dbReference type="SAM" id="Phobius"/>
    </source>
</evidence>
<dbReference type="EMBL" id="RRYP01018134">
    <property type="protein sequence ID" value="TNV73769.1"/>
    <property type="molecule type" value="Genomic_DNA"/>
</dbReference>
<keyword evidence="3" id="KW-1185">Reference proteome</keyword>
<dbReference type="AlphaFoldDB" id="A0A8J8NFL4"/>
<keyword evidence="1" id="KW-0812">Transmembrane</keyword>
<protein>
    <submittedName>
        <fullName evidence="2">Uncharacterized protein</fullName>
    </submittedName>
</protein>
<keyword evidence="1" id="KW-0472">Membrane</keyword>
<sequence length="136" mass="15928">MQSGTGECNENDGTEELKQMRTKYLLETFTSVIKFYPILAVMFALKDYYNGYKGPQYMGVAVVAILQIVTYTLKKFLEQGGSRQTFVETKGYFIMMFLSMALFNEWFIQQSPHQYKVRPEQELFLIQYVAFYPSLQ</sequence>
<name>A0A8J8NFL4_HALGN</name>